<keyword evidence="1" id="KW-0812">Transmembrane</keyword>
<proteinExistence type="predicted"/>
<keyword evidence="4" id="KW-1185">Reference proteome</keyword>
<evidence type="ECO:0000313" key="4">
    <source>
        <dbReference type="Proteomes" id="UP000464577"/>
    </source>
</evidence>
<dbReference type="KEGG" id="senf:GJR95_18445"/>
<dbReference type="GO" id="GO:0016989">
    <property type="term" value="F:sigma factor antagonist activity"/>
    <property type="evidence" value="ECO:0007669"/>
    <property type="project" value="TreeGrafter"/>
</dbReference>
<keyword evidence="1" id="KW-1133">Transmembrane helix</keyword>
<accession>A0A6P1VYN3</accession>
<feature type="transmembrane region" description="Helical" evidence="1">
    <location>
        <begin position="100"/>
        <end position="118"/>
    </location>
</feature>
<reference evidence="3 4" key="1">
    <citation type="submission" date="2019-11" db="EMBL/GenBank/DDBJ databases">
        <title>Spirosoma endbachense sp. nov., isolated from a natural salt meadow.</title>
        <authorList>
            <person name="Rojas J."/>
            <person name="Ambika Manirajan B."/>
            <person name="Ratering S."/>
            <person name="Suarez C."/>
            <person name="Geissler-Plaum R."/>
            <person name="Schnell S."/>
        </authorList>
    </citation>
    <scope>NUCLEOTIDE SEQUENCE [LARGE SCALE GENOMIC DNA]</scope>
    <source>
        <strain evidence="3 4">I-24</strain>
    </source>
</reference>
<dbReference type="EMBL" id="CP045997">
    <property type="protein sequence ID" value="QHV96867.1"/>
    <property type="molecule type" value="Genomic_DNA"/>
</dbReference>
<dbReference type="Proteomes" id="UP000464577">
    <property type="component" value="Chromosome"/>
</dbReference>
<feature type="domain" description="FecR protein" evidence="2">
    <location>
        <begin position="127"/>
        <end position="223"/>
    </location>
</feature>
<protein>
    <submittedName>
        <fullName evidence="3">DUF4974 domain-containing protein</fullName>
    </submittedName>
</protein>
<name>A0A6P1VYN3_9BACT</name>
<evidence type="ECO:0000313" key="3">
    <source>
        <dbReference type="EMBL" id="QHV96867.1"/>
    </source>
</evidence>
<dbReference type="Pfam" id="PF04773">
    <property type="entry name" value="FecR"/>
    <property type="match status" value="1"/>
</dbReference>
<dbReference type="InterPro" id="IPR012373">
    <property type="entry name" value="Ferrdict_sens_TM"/>
</dbReference>
<organism evidence="3 4">
    <name type="scientific">Spirosoma endbachense</name>
    <dbReference type="NCBI Taxonomy" id="2666025"/>
    <lineage>
        <taxon>Bacteria</taxon>
        <taxon>Pseudomonadati</taxon>
        <taxon>Bacteroidota</taxon>
        <taxon>Cytophagia</taxon>
        <taxon>Cytophagales</taxon>
        <taxon>Cytophagaceae</taxon>
        <taxon>Spirosoma</taxon>
    </lineage>
</organism>
<dbReference type="PANTHER" id="PTHR30273">
    <property type="entry name" value="PERIPLASMIC SIGNAL SENSOR AND SIGMA FACTOR ACTIVATOR FECR-RELATED"/>
    <property type="match status" value="1"/>
</dbReference>
<dbReference type="Gene3D" id="3.55.50.30">
    <property type="match status" value="1"/>
</dbReference>
<dbReference type="PANTHER" id="PTHR30273:SF2">
    <property type="entry name" value="PROTEIN FECR"/>
    <property type="match status" value="1"/>
</dbReference>
<dbReference type="AlphaFoldDB" id="A0A6P1VYN3"/>
<dbReference type="RefSeq" id="WP_162387278.1">
    <property type="nucleotide sequence ID" value="NZ_CP045997.1"/>
</dbReference>
<gene>
    <name evidence="3" type="ORF">GJR95_18445</name>
</gene>
<dbReference type="PIRSF" id="PIRSF018266">
    <property type="entry name" value="FecR"/>
    <property type="match status" value="1"/>
</dbReference>
<sequence>MKYADYQVEDFLTDPEFVEWVKNPEPQSDLFWASFLLDYPSQQATFQQAKSVLLALRFNEEPVADATVKAEWERFRQGITKPQESPDTTKIIPLRPFRQWWWAAAMVAGLLVSMLWWTNRPAPEISYRTTYGQLRRIQLPDGSELTLNANSEVRLPADWSDRPTREVWLKGEGFFHVVKRKGKSQPRFVVHTNELAVEVLGTAFNVRSRRKQADVLLQTGSVRLQLAKSDTVRSLLMRPGDGIHYQLATGQLKRRFVRADQMAAWTKGVLLLDYMTLSDLGQLIEDTYGQKVIIRSPTLARRVLSGSVPTSNERALLEGIAVTLNVPVHIEKDTVVFGN</sequence>
<evidence type="ECO:0000256" key="1">
    <source>
        <dbReference type="SAM" id="Phobius"/>
    </source>
</evidence>
<dbReference type="Gene3D" id="2.60.120.1440">
    <property type="match status" value="1"/>
</dbReference>
<evidence type="ECO:0000259" key="2">
    <source>
        <dbReference type="Pfam" id="PF04773"/>
    </source>
</evidence>
<dbReference type="InterPro" id="IPR006860">
    <property type="entry name" value="FecR"/>
</dbReference>
<keyword evidence="1" id="KW-0472">Membrane</keyword>